<name>A0A109KP25_PSEFL</name>
<evidence type="ECO:0000313" key="4">
    <source>
        <dbReference type="Proteomes" id="UP000239731"/>
    </source>
</evidence>
<protein>
    <submittedName>
        <fullName evidence="1">Uncharacterized protein</fullName>
    </submittedName>
</protein>
<proteinExistence type="predicted"/>
<dbReference type="AlphaFoldDB" id="A0A109KP25"/>
<dbReference type="EMBL" id="LCYA01000290">
    <property type="protein sequence ID" value="KWV72727.1"/>
    <property type="molecule type" value="Genomic_DNA"/>
</dbReference>
<sequence>MSVVQLIRKQKPRIANRYFKGEIDGADFTAKVFDIKKNEDRWTLTASKVDDDLVKHQIQLVFPASFEKRIYKLEEHLDDIRLTYSTNSLLDPILRYGASGLIDLTTVDPANTHVAGALQNILTRDDGNPVSTITALFDLS</sequence>
<reference evidence="1 3" key="1">
    <citation type="submission" date="2015-05" db="EMBL/GenBank/DDBJ databases">
        <title>A genomic and transcriptomic approach to investigate the blue pigment phenotype in Pseudomonas fluorescens.</title>
        <authorList>
            <person name="Andreani N.A."/>
            <person name="Cardazzo B."/>
        </authorList>
    </citation>
    <scope>NUCLEOTIDE SEQUENCE [LARGE SCALE GENOMIC DNA]</scope>
    <source>
        <strain evidence="1 3">Ps_22</strain>
    </source>
</reference>
<organism evidence="1 3">
    <name type="scientific">Pseudomonas fluorescens</name>
    <dbReference type="NCBI Taxonomy" id="294"/>
    <lineage>
        <taxon>Bacteria</taxon>
        <taxon>Pseudomonadati</taxon>
        <taxon>Pseudomonadota</taxon>
        <taxon>Gammaproteobacteria</taxon>
        <taxon>Pseudomonadales</taxon>
        <taxon>Pseudomonadaceae</taxon>
        <taxon>Pseudomonas</taxon>
    </lineage>
</organism>
<evidence type="ECO:0000313" key="2">
    <source>
        <dbReference type="EMBL" id="PRW93170.1"/>
    </source>
</evidence>
<gene>
    <name evidence="2" type="ORF">C7A10_11840</name>
    <name evidence="1" type="ORF">PFLmoz3_06196</name>
</gene>
<evidence type="ECO:0000313" key="1">
    <source>
        <dbReference type="EMBL" id="KWV72727.1"/>
    </source>
</evidence>
<dbReference type="PATRIC" id="fig|294.194.peg.6889"/>
<evidence type="ECO:0000313" key="3">
    <source>
        <dbReference type="Proteomes" id="UP000061348"/>
    </source>
</evidence>
<accession>A0A109KP25</accession>
<dbReference type="RefSeq" id="WP_034127678.1">
    <property type="nucleotide sequence ID" value="NZ_JRXU01000021.1"/>
</dbReference>
<reference evidence="2 4" key="2">
    <citation type="submission" date="2018-03" db="EMBL/GenBank/DDBJ databases">
        <title>Blue discolouration in mozzarella cheese caused by Pseudomonas fluorescens.</title>
        <authorList>
            <person name="Chiesa F."/>
            <person name="Dalmasso A."/>
            <person name="Lomonaco S."/>
        </authorList>
    </citation>
    <scope>NUCLEOTIDE SEQUENCE [LARGE SCALE GENOMIC DNA]</scope>
    <source>
        <strain evidence="2 4">11293</strain>
    </source>
</reference>
<comment type="caution">
    <text evidence="1">The sequence shown here is derived from an EMBL/GenBank/DDBJ whole genome shotgun (WGS) entry which is preliminary data.</text>
</comment>
<dbReference type="Proteomes" id="UP000239731">
    <property type="component" value="Unassembled WGS sequence"/>
</dbReference>
<dbReference type="Proteomes" id="UP000061348">
    <property type="component" value="Unassembled WGS sequence"/>
</dbReference>
<dbReference type="EMBL" id="PVUH01000006">
    <property type="protein sequence ID" value="PRW93170.1"/>
    <property type="molecule type" value="Genomic_DNA"/>
</dbReference>